<keyword evidence="2" id="KW-1185">Reference proteome</keyword>
<evidence type="ECO:0000313" key="2">
    <source>
        <dbReference type="Proteomes" id="UP000309061"/>
    </source>
</evidence>
<organism evidence="1 2">
    <name type="scientific">Methylocystis heyeri</name>
    <dbReference type="NCBI Taxonomy" id="391905"/>
    <lineage>
        <taxon>Bacteria</taxon>
        <taxon>Pseudomonadati</taxon>
        <taxon>Pseudomonadota</taxon>
        <taxon>Alphaproteobacteria</taxon>
        <taxon>Hyphomicrobiales</taxon>
        <taxon>Methylocystaceae</taxon>
        <taxon>Methylocystis</taxon>
    </lineage>
</organism>
<dbReference type="OrthoDB" id="8238457at2"/>
<dbReference type="InterPro" id="IPR045389">
    <property type="entry name" value="DUF6522"/>
</dbReference>
<proteinExistence type="predicted"/>
<keyword evidence="1" id="KW-0614">Plasmid</keyword>
<protein>
    <submittedName>
        <fullName evidence="1">Uncharacterized protein</fullName>
    </submittedName>
</protein>
<dbReference type="AlphaFoldDB" id="A0A6B8KMC4"/>
<geneLocation type="plasmid" evidence="1">
    <name>unnamed1</name>
</geneLocation>
<accession>A0A6B8KMC4</accession>
<gene>
    <name evidence="1" type="ORF">H2LOC_020760</name>
</gene>
<dbReference type="Proteomes" id="UP000309061">
    <property type="component" value="Plasmid unnamed1"/>
</dbReference>
<dbReference type="KEGG" id="mhey:H2LOC_020760"/>
<name>A0A6B8KMC4_9HYPH</name>
<dbReference type="Pfam" id="PF20132">
    <property type="entry name" value="DUF6522"/>
    <property type="match status" value="1"/>
</dbReference>
<evidence type="ECO:0000313" key="1">
    <source>
        <dbReference type="EMBL" id="QGM48305.1"/>
    </source>
</evidence>
<dbReference type="EMBL" id="CP046053">
    <property type="protein sequence ID" value="QGM48305.1"/>
    <property type="molecule type" value="Genomic_DNA"/>
</dbReference>
<sequence>MAFEDDAVQVPAAVIAYGFDLETPMVQSLMRSGELTSLCEKGENEDVGRYRLTFFYKNRRFQLIVNSTGKILQRSVIDFGDRELPAALHKPGI</sequence>
<reference evidence="1 2" key="1">
    <citation type="submission" date="2019-11" db="EMBL/GenBank/DDBJ databases">
        <title>The genome sequence of Methylocystis heyeri.</title>
        <authorList>
            <person name="Oshkin I.Y."/>
            <person name="Miroshnikov K."/>
            <person name="Dedysh S.N."/>
        </authorList>
    </citation>
    <scope>NUCLEOTIDE SEQUENCE [LARGE SCALE GENOMIC DNA]</scope>
    <source>
        <strain evidence="1 2">H2</strain>
        <plasmid evidence="1 2">unnamed1</plasmid>
    </source>
</reference>